<protein>
    <recommendedName>
        <fullName evidence="6">Decapping nuclease</fullName>
        <ecNumber evidence="6">3.6.1.-</ecNumber>
    </recommendedName>
</protein>
<keyword evidence="6" id="KW-0479">Metal-binding</keyword>
<dbReference type="Pfam" id="PF08652">
    <property type="entry name" value="RAI1"/>
    <property type="match status" value="1"/>
</dbReference>
<dbReference type="Proteomes" id="UP001295794">
    <property type="component" value="Unassembled WGS sequence"/>
</dbReference>
<comment type="subcellular location">
    <subcellularLocation>
        <location evidence="6">Nucleus</location>
    </subcellularLocation>
</comment>
<dbReference type="EC" id="3.6.1.-" evidence="6"/>
<gene>
    <name evidence="8" type="ORF">MYCIT1_LOCUS27566</name>
</gene>
<evidence type="ECO:0000256" key="3">
    <source>
        <dbReference type="ARBA" id="ARBA00044676"/>
    </source>
</evidence>
<sequence>MRVLSSLDPPSGTCTLPAALAPATQLTCMSLVNEQLKIDSTESMRYFTGNDANPSPALQKNVRDGLRAFLRRPLGDKAYKARRLDAVVAMCAGAQRSAEMLEADVITWRGILTKIMIRADLCLAVSYYEGTLYLEEDSTKTRFDDNLAWNYTGRKFETLSSRPSTAATTADDVDMHTLWAVGIKRRLGTLDIVLVGEVDCVDAQYSPAEPSPSHYVELKTRKFESPQLRNLAKWDIQSGLIDCPRIFVGFPDRAGVVRETRNLPVFPIPQDKLDWCARVLHALIDLCATEHGDRTGGINVWQVRMKDGEVHANLMSDRQVARMNAGGPRKNGILPMTFLAALAKRKGMA</sequence>
<comment type="catalytic activity">
    <reaction evidence="5">
        <text>a 5'-end NAD(+)-phospho-ribonucleoside in mRNA + H2O = a 5'-end phospho-ribonucleoside in mRNA + NAD(+) + H(+)</text>
        <dbReference type="Rhea" id="RHEA:60880"/>
        <dbReference type="Rhea" id="RHEA-COMP:15692"/>
        <dbReference type="Rhea" id="RHEA-COMP:15698"/>
        <dbReference type="ChEBI" id="CHEBI:15377"/>
        <dbReference type="ChEBI" id="CHEBI:15378"/>
        <dbReference type="ChEBI" id="CHEBI:57540"/>
        <dbReference type="ChEBI" id="CHEBI:138282"/>
        <dbReference type="ChEBI" id="CHEBI:144029"/>
    </reaction>
    <physiologicalReaction direction="left-to-right" evidence="5">
        <dbReference type="Rhea" id="RHEA:60881"/>
    </physiologicalReaction>
</comment>
<dbReference type="GO" id="GO:0034353">
    <property type="term" value="F:mRNA 5'-diphosphatase activity"/>
    <property type="evidence" value="ECO:0007669"/>
    <property type="project" value="TreeGrafter"/>
</dbReference>
<keyword evidence="6" id="KW-0540">Nuclease</keyword>
<evidence type="ECO:0000256" key="2">
    <source>
        <dbReference type="ARBA" id="ARBA00006562"/>
    </source>
</evidence>
<dbReference type="GO" id="GO:0005829">
    <property type="term" value="C:cytosol"/>
    <property type="evidence" value="ECO:0007669"/>
    <property type="project" value="TreeGrafter"/>
</dbReference>
<keyword evidence="6" id="KW-0378">Hydrolase</keyword>
<dbReference type="PANTHER" id="PTHR12395:SF9">
    <property type="entry name" value="DECAPPING AND EXORIBONUCLEASE PROTEIN"/>
    <property type="match status" value="1"/>
</dbReference>
<dbReference type="AlphaFoldDB" id="A0AAD2K5E9"/>
<comment type="catalytic activity">
    <reaction evidence="3">
        <text>a 5'-end (N(7)-methyl 5'-triphosphoguanosine)-ribonucleoside-ribonucleotide in mRNA + H2O = a (N(7)-methyl 5'-triphosphoguanosine)-nucleoside + a 5'-end phospho-ribonucleoside in mRNA + H(+)</text>
        <dbReference type="Rhea" id="RHEA:66928"/>
        <dbReference type="Rhea" id="RHEA-COMP:15692"/>
        <dbReference type="Rhea" id="RHEA-COMP:17313"/>
        <dbReference type="ChEBI" id="CHEBI:15377"/>
        <dbReference type="ChEBI" id="CHEBI:15378"/>
        <dbReference type="ChEBI" id="CHEBI:138282"/>
        <dbReference type="ChEBI" id="CHEBI:172876"/>
        <dbReference type="ChEBI" id="CHEBI:172877"/>
    </reaction>
    <physiologicalReaction direction="left-to-right" evidence="3">
        <dbReference type="Rhea" id="RHEA:66929"/>
    </physiologicalReaction>
</comment>
<evidence type="ECO:0000313" key="9">
    <source>
        <dbReference type="Proteomes" id="UP001295794"/>
    </source>
</evidence>
<keyword evidence="6" id="KW-0547">Nucleotide-binding</keyword>
<name>A0AAD2K5E9_9AGAR</name>
<organism evidence="8 9">
    <name type="scientific">Mycena citricolor</name>
    <dbReference type="NCBI Taxonomy" id="2018698"/>
    <lineage>
        <taxon>Eukaryota</taxon>
        <taxon>Fungi</taxon>
        <taxon>Dikarya</taxon>
        <taxon>Basidiomycota</taxon>
        <taxon>Agaricomycotina</taxon>
        <taxon>Agaricomycetes</taxon>
        <taxon>Agaricomycetidae</taxon>
        <taxon>Agaricales</taxon>
        <taxon>Marasmiineae</taxon>
        <taxon>Mycenaceae</taxon>
        <taxon>Mycena</taxon>
    </lineage>
</organism>
<dbReference type="GO" id="GO:0003723">
    <property type="term" value="F:RNA binding"/>
    <property type="evidence" value="ECO:0007669"/>
    <property type="project" value="UniProtKB-KW"/>
</dbReference>
<dbReference type="InterPro" id="IPR039039">
    <property type="entry name" value="RAI1-like_fam"/>
</dbReference>
<dbReference type="GO" id="GO:0110155">
    <property type="term" value="P:NAD-cap decapping"/>
    <property type="evidence" value="ECO:0007669"/>
    <property type="project" value="TreeGrafter"/>
</dbReference>
<comment type="similarity">
    <text evidence="2 6">Belongs to the DXO/Dom3Z family.</text>
</comment>
<keyword evidence="6" id="KW-0539">Nucleus</keyword>
<comment type="cofactor">
    <cofactor evidence="1 6">
        <name>a divalent metal cation</name>
        <dbReference type="ChEBI" id="CHEBI:60240"/>
    </cofactor>
</comment>
<feature type="domain" description="RAI1-like" evidence="7">
    <location>
        <begin position="24"/>
        <end position="336"/>
    </location>
</feature>
<evidence type="ECO:0000256" key="5">
    <source>
        <dbReference type="ARBA" id="ARBA00048124"/>
    </source>
</evidence>
<keyword evidence="6" id="KW-0694">RNA-binding</keyword>
<dbReference type="GO" id="GO:0004518">
    <property type="term" value="F:nuclease activity"/>
    <property type="evidence" value="ECO:0007669"/>
    <property type="project" value="UniProtKB-KW"/>
</dbReference>
<evidence type="ECO:0000259" key="7">
    <source>
        <dbReference type="Pfam" id="PF08652"/>
    </source>
</evidence>
<dbReference type="GO" id="GO:0000956">
    <property type="term" value="P:nuclear-transcribed mRNA catabolic process"/>
    <property type="evidence" value="ECO:0007669"/>
    <property type="project" value="TreeGrafter"/>
</dbReference>
<evidence type="ECO:0000256" key="4">
    <source>
        <dbReference type="ARBA" id="ARBA00044692"/>
    </source>
</evidence>
<proteinExistence type="inferred from homology"/>
<keyword evidence="9" id="KW-1185">Reference proteome</keyword>
<dbReference type="InterPro" id="IPR013961">
    <property type="entry name" value="RAI1"/>
</dbReference>
<dbReference type="PANTHER" id="PTHR12395">
    <property type="entry name" value="DOM-3 RELATED"/>
    <property type="match status" value="1"/>
</dbReference>
<comment type="caution">
    <text evidence="8">The sequence shown here is derived from an EMBL/GenBank/DDBJ whole genome shotgun (WGS) entry which is preliminary data.</text>
</comment>
<reference evidence="8" key="1">
    <citation type="submission" date="2023-11" db="EMBL/GenBank/DDBJ databases">
        <authorList>
            <person name="De Vega J J."/>
            <person name="De Vega J J."/>
        </authorList>
    </citation>
    <scope>NUCLEOTIDE SEQUENCE</scope>
</reference>
<comment type="function">
    <text evidence="6">Decapping enzyme for NAD-capped RNAs: specifically hydrolyzes the nicotinamide adenine dinucleotide (NAD) cap from a subset of RNAs by removing the entire NAD moiety from the 5'-end of an NAD-capped RNA.</text>
</comment>
<accession>A0AAD2K5E9</accession>
<evidence type="ECO:0000256" key="1">
    <source>
        <dbReference type="ARBA" id="ARBA00001968"/>
    </source>
</evidence>
<evidence type="ECO:0000313" key="8">
    <source>
        <dbReference type="EMBL" id="CAK5278276.1"/>
    </source>
</evidence>
<comment type="catalytic activity">
    <reaction evidence="4">
        <text>a 5'-end triphospho-ribonucleoside in mRNA + H2O = a 5'-end phospho-ribonucleoside in mRNA + diphosphate + H(+)</text>
        <dbReference type="Rhea" id="RHEA:78683"/>
        <dbReference type="Rhea" id="RHEA-COMP:15692"/>
        <dbReference type="Rhea" id="RHEA-COMP:17164"/>
        <dbReference type="ChEBI" id="CHEBI:15377"/>
        <dbReference type="ChEBI" id="CHEBI:15378"/>
        <dbReference type="ChEBI" id="CHEBI:33019"/>
        <dbReference type="ChEBI" id="CHEBI:138282"/>
        <dbReference type="ChEBI" id="CHEBI:167618"/>
    </reaction>
    <physiologicalReaction direction="left-to-right" evidence="4">
        <dbReference type="Rhea" id="RHEA:78684"/>
    </physiologicalReaction>
</comment>
<dbReference type="GO" id="GO:0005634">
    <property type="term" value="C:nucleus"/>
    <property type="evidence" value="ECO:0007669"/>
    <property type="project" value="UniProtKB-SubCell"/>
</dbReference>
<dbReference type="GO" id="GO:0046872">
    <property type="term" value="F:metal ion binding"/>
    <property type="evidence" value="ECO:0007669"/>
    <property type="project" value="UniProtKB-KW"/>
</dbReference>
<evidence type="ECO:0000256" key="6">
    <source>
        <dbReference type="RuleBase" id="RU367113"/>
    </source>
</evidence>
<dbReference type="EMBL" id="CAVNYO010000421">
    <property type="protein sequence ID" value="CAK5278276.1"/>
    <property type="molecule type" value="Genomic_DNA"/>
</dbReference>
<dbReference type="GO" id="GO:0000166">
    <property type="term" value="F:nucleotide binding"/>
    <property type="evidence" value="ECO:0007669"/>
    <property type="project" value="UniProtKB-KW"/>
</dbReference>